<dbReference type="PANTHER" id="PTHR11358:SF35">
    <property type="entry name" value="FORMIMIDOYLGLUTAMASE"/>
    <property type="match status" value="1"/>
</dbReference>
<evidence type="ECO:0000256" key="2">
    <source>
        <dbReference type="ARBA" id="ARBA00022801"/>
    </source>
</evidence>
<proteinExistence type="inferred from homology"/>
<dbReference type="SUPFAM" id="SSF52768">
    <property type="entry name" value="Arginase/deacetylase"/>
    <property type="match status" value="1"/>
</dbReference>
<evidence type="ECO:0000256" key="1">
    <source>
        <dbReference type="ARBA" id="ARBA00022723"/>
    </source>
</evidence>
<keyword evidence="4 5" id="KW-0464">Manganese</keyword>
<feature type="binding site" evidence="5">
    <location>
        <position position="132"/>
    </location>
    <ligand>
        <name>Mn(2+)</name>
        <dbReference type="ChEBI" id="CHEBI:29035"/>
        <label>1</label>
    </ligand>
</feature>
<evidence type="ECO:0000256" key="4">
    <source>
        <dbReference type="ARBA" id="ARBA00023211"/>
    </source>
</evidence>
<evidence type="ECO:0000256" key="5">
    <source>
        <dbReference type="PIRSR" id="PIRSR036979-1"/>
    </source>
</evidence>
<gene>
    <name evidence="8" type="ORF">IC620_10140</name>
</gene>
<dbReference type="EMBL" id="JACXAH010000013">
    <property type="protein sequence ID" value="MBD1372715.1"/>
    <property type="molecule type" value="Genomic_DNA"/>
</dbReference>
<dbReference type="GO" id="GO:0008783">
    <property type="term" value="F:agmatinase activity"/>
    <property type="evidence" value="ECO:0007669"/>
    <property type="project" value="TreeGrafter"/>
</dbReference>
<dbReference type="PROSITE" id="PS51409">
    <property type="entry name" value="ARGINASE_2"/>
    <property type="match status" value="1"/>
</dbReference>
<evidence type="ECO:0000256" key="7">
    <source>
        <dbReference type="RuleBase" id="RU003684"/>
    </source>
</evidence>
<dbReference type="PRINTS" id="PR00116">
    <property type="entry name" value="ARGINASE"/>
</dbReference>
<organism evidence="8 9">
    <name type="scientific">Polycladospora coralii</name>
    <dbReference type="NCBI Taxonomy" id="2771432"/>
    <lineage>
        <taxon>Bacteria</taxon>
        <taxon>Bacillati</taxon>
        <taxon>Bacillota</taxon>
        <taxon>Bacilli</taxon>
        <taxon>Bacillales</taxon>
        <taxon>Thermoactinomycetaceae</taxon>
        <taxon>Polycladospora</taxon>
    </lineage>
</organism>
<keyword evidence="3" id="KW-0369">Histidine metabolism</keyword>
<dbReference type="GO" id="GO:0006547">
    <property type="term" value="P:L-histidine metabolic process"/>
    <property type="evidence" value="ECO:0007669"/>
    <property type="project" value="UniProtKB-KW"/>
</dbReference>
<dbReference type="Gene3D" id="3.40.800.10">
    <property type="entry name" value="Ureohydrolase domain"/>
    <property type="match status" value="1"/>
</dbReference>
<dbReference type="Proteomes" id="UP000661691">
    <property type="component" value="Unassembled WGS sequence"/>
</dbReference>
<keyword evidence="2 7" id="KW-0378">Hydrolase</keyword>
<comment type="cofactor">
    <cofactor evidence="5">
        <name>Mn(2+)</name>
        <dbReference type="ChEBI" id="CHEBI:29035"/>
    </cofactor>
    <text evidence="5">Binds 2 manganese ions per subunit.</text>
</comment>
<feature type="binding site" evidence="5">
    <location>
        <position position="249"/>
    </location>
    <ligand>
        <name>Mn(2+)</name>
        <dbReference type="ChEBI" id="CHEBI:29035"/>
        <label>1</label>
    </ligand>
</feature>
<dbReference type="Pfam" id="PF00491">
    <property type="entry name" value="Arginase"/>
    <property type="match status" value="1"/>
</dbReference>
<evidence type="ECO:0000313" key="8">
    <source>
        <dbReference type="EMBL" id="MBD1372715.1"/>
    </source>
</evidence>
<feature type="binding site" evidence="5">
    <location>
        <position position="159"/>
    </location>
    <ligand>
        <name>Mn(2+)</name>
        <dbReference type="ChEBI" id="CHEBI:29035"/>
        <label>1</label>
    </ligand>
</feature>
<dbReference type="InterPro" id="IPR006035">
    <property type="entry name" value="Ureohydrolase"/>
</dbReference>
<accession>A0A926NBI1</accession>
<evidence type="ECO:0000256" key="6">
    <source>
        <dbReference type="PROSITE-ProRule" id="PRU00742"/>
    </source>
</evidence>
<dbReference type="InterPro" id="IPR020855">
    <property type="entry name" value="Ureohydrolase_Mn_BS"/>
</dbReference>
<dbReference type="GO" id="GO:0046872">
    <property type="term" value="F:metal ion binding"/>
    <property type="evidence" value="ECO:0007669"/>
    <property type="project" value="UniProtKB-KW"/>
</dbReference>
<keyword evidence="9" id="KW-1185">Reference proteome</keyword>
<dbReference type="PROSITE" id="PS01053">
    <property type="entry name" value="ARGINASE_1"/>
    <property type="match status" value="1"/>
</dbReference>
<name>A0A926NBI1_9BACL</name>
<feature type="binding site" evidence="5">
    <location>
        <position position="161"/>
    </location>
    <ligand>
        <name>Mn(2+)</name>
        <dbReference type="ChEBI" id="CHEBI:29035"/>
        <label>1</label>
    </ligand>
</feature>
<dbReference type="AlphaFoldDB" id="A0A926NBI1"/>
<feature type="binding site" evidence="5">
    <location>
        <position position="157"/>
    </location>
    <ligand>
        <name>Mn(2+)</name>
        <dbReference type="ChEBI" id="CHEBI:29035"/>
        <label>1</label>
    </ligand>
</feature>
<dbReference type="InterPro" id="IPR023696">
    <property type="entry name" value="Ureohydrolase_dom_sf"/>
</dbReference>
<dbReference type="PIRSF" id="PIRSF036979">
    <property type="entry name" value="Arginase"/>
    <property type="match status" value="1"/>
</dbReference>
<dbReference type="PANTHER" id="PTHR11358">
    <property type="entry name" value="ARGINASE/AGMATINASE"/>
    <property type="match status" value="1"/>
</dbReference>
<sequence>MFQYLNPAPIQHQQEQVDPLDLKVAQWIKPRQPDDSYQIGFVGVPLSRSSISASAASESPLAVRQSWRGFATYDVDHDVDLTPLQVRDLGDIRMHTTDIGICHQNIEQGMAEVYAAHQDQKAFIPLIMGGDHSITCPSVKAFVKANPGKRVGLIQFDTHFDVRSLESGGPSNGTPIRGLIESGTLRGEDVMQLGIHSFANSRAYKAYVDEQGITYYTMRQIRERGMQVVLNEALALLKAKVDLLYVTVDIDVLDQAALPGSPGSSPGGLTSWELFEAVYQLGQEEQVRAFDMVCLDPFRDVGSVSVRTVTHVMLSFLSGICKANHDFSTT</sequence>
<dbReference type="RefSeq" id="WP_191142109.1">
    <property type="nucleotide sequence ID" value="NZ_JACXAH010000013.1"/>
</dbReference>
<comment type="similarity">
    <text evidence="6 7">Belongs to the arginase family.</text>
</comment>
<evidence type="ECO:0000256" key="3">
    <source>
        <dbReference type="ARBA" id="ARBA00022808"/>
    </source>
</evidence>
<protein>
    <submittedName>
        <fullName evidence="8">Agmatinase family protein</fullName>
    </submittedName>
</protein>
<keyword evidence="1 5" id="KW-0479">Metal-binding</keyword>
<dbReference type="CDD" id="cd09990">
    <property type="entry name" value="Agmatinase-like"/>
    <property type="match status" value="1"/>
</dbReference>
<evidence type="ECO:0000313" key="9">
    <source>
        <dbReference type="Proteomes" id="UP000661691"/>
    </source>
</evidence>
<feature type="binding site" evidence="5">
    <location>
        <position position="251"/>
    </location>
    <ligand>
        <name>Mn(2+)</name>
        <dbReference type="ChEBI" id="CHEBI:29035"/>
        <label>1</label>
    </ligand>
</feature>
<dbReference type="GO" id="GO:0033389">
    <property type="term" value="P:putrescine biosynthetic process from arginine, via agmatine"/>
    <property type="evidence" value="ECO:0007669"/>
    <property type="project" value="TreeGrafter"/>
</dbReference>
<comment type="caution">
    <text evidence="8">The sequence shown here is derived from an EMBL/GenBank/DDBJ whole genome shotgun (WGS) entry which is preliminary data.</text>
</comment>
<reference evidence="8" key="1">
    <citation type="submission" date="2020-09" db="EMBL/GenBank/DDBJ databases">
        <title>A novel bacterium of genus Hazenella, isolated from South China Sea.</title>
        <authorList>
            <person name="Huang H."/>
            <person name="Mo K."/>
            <person name="Hu Y."/>
        </authorList>
    </citation>
    <scope>NUCLEOTIDE SEQUENCE</scope>
    <source>
        <strain evidence="8">IB182357</strain>
    </source>
</reference>